<dbReference type="EMBL" id="ABSU01000007">
    <property type="protein sequence ID" value="EFE34093.1"/>
    <property type="molecule type" value="Genomic_DNA"/>
</dbReference>
<feature type="compositionally biased region" description="Polar residues" evidence="1">
    <location>
        <begin position="80"/>
        <end position="90"/>
    </location>
</feature>
<evidence type="ECO:0000313" key="2">
    <source>
        <dbReference type="EMBL" id="EFE34093.1"/>
    </source>
</evidence>
<reference evidence="3" key="1">
    <citation type="journal article" date="2011" name="Genome Biol.">
        <title>Comparative and functional genomics provide insights into the pathogenicity of dermatophytic fungi.</title>
        <authorList>
            <person name="Burmester A."/>
            <person name="Shelest E."/>
            <person name="Gloeckner G."/>
            <person name="Heddergott C."/>
            <person name="Schindler S."/>
            <person name="Staib P."/>
            <person name="Heidel A."/>
            <person name="Felder M."/>
            <person name="Petzold A."/>
            <person name="Szafranski K."/>
            <person name="Feuermann M."/>
            <person name="Pedruzzi I."/>
            <person name="Priebe S."/>
            <person name="Groth M."/>
            <person name="Winkler R."/>
            <person name="Li W."/>
            <person name="Kniemeyer O."/>
            <person name="Schroeckh V."/>
            <person name="Hertweck C."/>
            <person name="Hube B."/>
            <person name="White T.C."/>
            <person name="Platzer M."/>
            <person name="Guthke R."/>
            <person name="Heitman J."/>
            <person name="Woestemeyer J."/>
            <person name="Zipfel P.F."/>
            <person name="Monod M."/>
            <person name="Brakhage A.A."/>
        </authorList>
    </citation>
    <scope>NUCLEOTIDE SEQUENCE [LARGE SCALE GENOMIC DNA]</scope>
    <source>
        <strain evidence="3">ATCC MYA-4681 / CBS 112371</strain>
    </source>
</reference>
<evidence type="ECO:0000256" key="1">
    <source>
        <dbReference type="SAM" id="MobiDB-lite"/>
    </source>
</evidence>
<feature type="compositionally biased region" description="Basic and acidic residues" evidence="1">
    <location>
        <begin position="127"/>
        <end position="148"/>
    </location>
</feature>
<organism evidence="2 3">
    <name type="scientific">Arthroderma benhamiae (strain ATCC MYA-4681 / CBS 112371)</name>
    <name type="common">Trichophyton mentagrophytes</name>
    <dbReference type="NCBI Taxonomy" id="663331"/>
    <lineage>
        <taxon>Eukaryota</taxon>
        <taxon>Fungi</taxon>
        <taxon>Dikarya</taxon>
        <taxon>Ascomycota</taxon>
        <taxon>Pezizomycotina</taxon>
        <taxon>Eurotiomycetes</taxon>
        <taxon>Eurotiomycetidae</taxon>
        <taxon>Onygenales</taxon>
        <taxon>Arthrodermataceae</taxon>
        <taxon>Trichophyton</taxon>
    </lineage>
</organism>
<comment type="caution">
    <text evidence="2">The sequence shown here is derived from an EMBL/GenBank/DDBJ whole genome shotgun (WGS) entry which is preliminary data.</text>
</comment>
<dbReference type="KEGG" id="abe:ARB_07044"/>
<accession>D4AS29</accession>
<evidence type="ECO:0000313" key="3">
    <source>
        <dbReference type="Proteomes" id="UP000008866"/>
    </source>
</evidence>
<dbReference type="OMA" id="EFCNTGA"/>
<proteinExistence type="predicted"/>
<dbReference type="eggNOG" id="ENOG502SFTJ">
    <property type="taxonomic scope" value="Eukaryota"/>
</dbReference>
<name>D4AS29_ARTBC</name>
<dbReference type="Proteomes" id="UP000008866">
    <property type="component" value="Unassembled WGS sequence"/>
</dbReference>
<gene>
    <name evidence="2" type="ORF">ARB_07044</name>
</gene>
<sequence length="201" mass="21836">MSRVSAEETNIFLIKCIKYSNNGKVSIHSRIAYELLGKQSAPYAFKSNDSAKRYERILKGNGIHPSSGEGVDEDGAPGSANVTPKKNGASTKPKTPRKTPTKPKANGAPKTPTKRKTNKGGANNESPTKKFKSEEKVLDSDASAKADNDEAEEELPLRTKNDPFLPVPGVDKESEDAMFKEFCNTGAVVKHESEMIENQVV</sequence>
<protein>
    <submittedName>
        <fullName evidence="2">Uncharacterized protein</fullName>
    </submittedName>
</protein>
<dbReference type="STRING" id="663331.D4AS29"/>
<keyword evidence="3" id="KW-1185">Reference proteome</keyword>
<feature type="region of interest" description="Disordered" evidence="1">
    <location>
        <begin position="60"/>
        <end position="171"/>
    </location>
</feature>
<dbReference type="HOGENOM" id="CLU_114593_0_0_1"/>
<dbReference type="GeneID" id="9520534"/>
<dbReference type="AlphaFoldDB" id="D4AS29"/>
<dbReference type="RefSeq" id="XP_003014482.1">
    <property type="nucleotide sequence ID" value="XM_003014436.1"/>
</dbReference>